<proteinExistence type="predicted"/>
<gene>
    <name evidence="2" type="ORF">EX895_000874</name>
</gene>
<dbReference type="PANTHER" id="PTHR38409:SF1">
    <property type="entry name" value="MITOCHONDRIAL ADAPTER PROTEIN MCP1"/>
    <property type="match status" value="1"/>
</dbReference>
<dbReference type="Proteomes" id="UP000306050">
    <property type="component" value="Chromosome SGRAM_1"/>
</dbReference>
<dbReference type="InterPro" id="IPR039960">
    <property type="entry name" value="MCP1"/>
</dbReference>
<dbReference type="RefSeq" id="XP_029742861.1">
    <property type="nucleotide sequence ID" value="XM_029881475.1"/>
</dbReference>
<protein>
    <recommendedName>
        <fullName evidence="4">Mitochondrial adapter protein MCP1 transmembrane domain-containing protein</fullName>
    </recommendedName>
</protein>
<keyword evidence="1" id="KW-0472">Membrane</keyword>
<evidence type="ECO:0000313" key="3">
    <source>
        <dbReference type="Proteomes" id="UP000306050"/>
    </source>
</evidence>
<keyword evidence="3" id="KW-1185">Reference proteome</keyword>
<dbReference type="SUPFAM" id="SSF81343">
    <property type="entry name" value="Fumarate reductase respiratory complex transmembrane subunits"/>
    <property type="match status" value="1"/>
</dbReference>
<feature type="transmembrane region" description="Helical" evidence="1">
    <location>
        <begin position="79"/>
        <end position="100"/>
    </location>
</feature>
<dbReference type="GO" id="GO:0055088">
    <property type="term" value="P:lipid homeostasis"/>
    <property type="evidence" value="ECO:0007669"/>
    <property type="project" value="InterPro"/>
</dbReference>
<evidence type="ECO:0000256" key="1">
    <source>
        <dbReference type="SAM" id="Phobius"/>
    </source>
</evidence>
<organism evidence="2 3">
    <name type="scientific">Sporisorium graminicola</name>
    <dbReference type="NCBI Taxonomy" id="280036"/>
    <lineage>
        <taxon>Eukaryota</taxon>
        <taxon>Fungi</taxon>
        <taxon>Dikarya</taxon>
        <taxon>Basidiomycota</taxon>
        <taxon>Ustilaginomycotina</taxon>
        <taxon>Ustilaginomycetes</taxon>
        <taxon>Ustilaginales</taxon>
        <taxon>Ustilaginaceae</taxon>
        <taxon>Sporisorium</taxon>
    </lineage>
</organism>
<name>A0A4U7L262_9BASI</name>
<accession>A0A4U7L262</accession>
<sequence>MVTHILGLRLHGTTLILPAGRRRAALSSLTRVQSASAGVLGAFGVVHLSAPLVGLLYGVTGDMNDRVDAASRWMLLGRVAYQSAVGEAVVWAALGVHLAAGLAKRLITRFTVASPAAGETEVASSKAKLTWAQSSGWLLAPFALHHAIVNRVLPASGTAPISSLSPSELDYSFVAHSLSHPNLPVRAAMGAAYTLLSAAFAVHVAYAVPALLRSLPLRKSSSTQGTRMRKRRSKAQVAASLAVVLLASVASMVPLANDGLLISGTLRKRYDAVLGLAWPTRFFLHSR</sequence>
<feature type="transmembrane region" description="Helical" evidence="1">
    <location>
        <begin position="37"/>
        <end position="59"/>
    </location>
</feature>
<dbReference type="EMBL" id="SRRM01000002">
    <property type="protein sequence ID" value="TKY90876.1"/>
    <property type="molecule type" value="Genomic_DNA"/>
</dbReference>
<keyword evidence="1" id="KW-0812">Transmembrane</keyword>
<dbReference type="GO" id="GO:0016020">
    <property type="term" value="C:membrane"/>
    <property type="evidence" value="ECO:0007669"/>
    <property type="project" value="InterPro"/>
</dbReference>
<dbReference type="PANTHER" id="PTHR38409">
    <property type="entry name" value="MDM10-COMPLEMENTING PROTEIN 1"/>
    <property type="match status" value="1"/>
</dbReference>
<evidence type="ECO:0000313" key="2">
    <source>
        <dbReference type="EMBL" id="TKY90876.1"/>
    </source>
</evidence>
<dbReference type="InterPro" id="IPR034804">
    <property type="entry name" value="SQR/QFR_C/D"/>
</dbReference>
<evidence type="ECO:0008006" key="4">
    <source>
        <dbReference type="Google" id="ProtNLM"/>
    </source>
</evidence>
<comment type="caution">
    <text evidence="2">The sequence shown here is derived from an EMBL/GenBank/DDBJ whole genome shotgun (WGS) entry which is preliminary data.</text>
</comment>
<reference evidence="2 3" key="1">
    <citation type="submission" date="2019-05" db="EMBL/GenBank/DDBJ databases">
        <title>Sporisorium graminicola CBS 10092 draft sequencing and annotation.</title>
        <authorList>
            <person name="Solano-Gonzalez S."/>
            <person name="Caddick M.X."/>
            <person name="Darby A."/>
        </authorList>
    </citation>
    <scope>NUCLEOTIDE SEQUENCE [LARGE SCALE GENOMIC DNA]</scope>
    <source>
        <strain evidence="2 3">CBS 10092</strain>
    </source>
</reference>
<dbReference type="OrthoDB" id="10259513at2759"/>
<dbReference type="AlphaFoldDB" id="A0A4U7L262"/>
<dbReference type="KEGG" id="sgra:EX895_000874"/>
<feature type="transmembrane region" description="Helical" evidence="1">
    <location>
        <begin position="237"/>
        <end position="256"/>
    </location>
</feature>
<dbReference type="GeneID" id="40723769"/>
<keyword evidence="1" id="KW-1133">Transmembrane helix</keyword>